<evidence type="ECO:0000313" key="2">
    <source>
        <dbReference type="Proteomes" id="UP000002964"/>
    </source>
</evidence>
<evidence type="ECO:0000313" key="1">
    <source>
        <dbReference type="EMBL" id="EIC23047.1"/>
    </source>
</evidence>
<dbReference type="eggNOG" id="COG4245">
    <property type="taxonomic scope" value="Bacteria"/>
</dbReference>
<name>H8YX71_9GAMM</name>
<dbReference type="EMBL" id="JH603168">
    <property type="protein sequence ID" value="EIC23047.1"/>
    <property type="molecule type" value="Genomic_DNA"/>
</dbReference>
<dbReference type="Proteomes" id="UP000002964">
    <property type="component" value="Unassembled WGS sequence"/>
</dbReference>
<reference evidence="2" key="1">
    <citation type="submission" date="2011-06" db="EMBL/GenBank/DDBJ databases">
        <authorList>
            <consortium name="US DOE Joint Genome Institute (JGI-PGF)"/>
            <person name="Lucas S."/>
            <person name="Han J."/>
            <person name="Lapidus A."/>
            <person name="Cheng J.-F."/>
            <person name="Goodwin L."/>
            <person name="Pitluck S."/>
            <person name="Peters L."/>
            <person name="Land M.L."/>
            <person name="Hauser L."/>
            <person name="Vogl K."/>
            <person name="Liu Z."/>
            <person name="Overmann J."/>
            <person name="Frigaard N.-U."/>
            <person name="Bryant D.A."/>
            <person name="Woyke T.J."/>
        </authorList>
    </citation>
    <scope>NUCLEOTIDE SEQUENCE [LARGE SCALE GENOMIC DNA]</scope>
    <source>
        <strain evidence="2">970</strain>
    </source>
</reference>
<dbReference type="STRING" id="631362.Thi970DRAFT_00698"/>
<gene>
    <name evidence="1" type="ORF">Thi970DRAFT_00698</name>
</gene>
<proteinExistence type="predicted"/>
<organism evidence="1 2">
    <name type="scientific">Thiorhodovibrio frisius</name>
    <dbReference type="NCBI Taxonomy" id="631362"/>
    <lineage>
        <taxon>Bacteria</taxon>
        <taxon>Pseudomonadati</taxon>
        <taxon>Pseudomonadota</taxon>
        <taxon>Gammaproteobacteria</taxon>
        <taxon>Chromatiales</taxon>
        <taxon>Chromatiaceae</taxon>
        <taxon>Thiorhodovibrio</taxon>
    </lineage>
</organism>
<dbReference type="RefSeq" id="WP_009147132.1">
    <property type="nucleotide sequence ID" value="NZ_JH603168.1"/>
</dbReference>
<keyword evidence="2" id="KW-1185">Reference proteome</keyword>
<dbReference type="AlphaFoldDB" id="H8YX71"/>
<dbReference type="HOGENOM" id="CLU_1427411_0_0_6"/>
<protein>
    <submittedName>
        <fullName evidence="1">Uncharacterized protein</fullName>
    </submittedName>
</protein>
<accession>H8YX71</accession>
<sequence>MERRLPLYFVISGSPKMGKASFEAIWNRLHGLKNALVQDPYALETLYVSLIQASSDAWTKDPLTPIDRWRPSLIFPEGAGELALGAACAILDYRINQEVKAVSNLFQGDFCPLIVILINSHPTDDWKQNANSLLTRPSPQIASCATLLLGSDVHPSDFREVPKLNPIYFVDADSGFWRQFFRWEDQQLIA</sequence>
<reference evidence="1 2" key="2">
    <citation type="submission" date="2011-11" db="EMBL/GenBank/DDBJ databases">
        <authorList>
            <consortium name="US DOE Joint Genome Institute"/>
            <person name="Lucas S."/>
            <person name="Han J."/>
            <person name="Lapidus A."/>
            <person name="Cheng J.-F."/>
            <person name="Goodwin L."/>
            <person name="Pitluck S."/>
            <person name="Peters L."/>
            <person name="Ovchinnikova G."/>
            <person name="Zhang X."/>
            <person name="Detter J.C."/>
            <person name="Han C."/>
            <person name="Tapia R."/>
            <person name="Land M."/>
            <person name="Hauser L."/>
            <person name="Kyrpides N."/>
            <person name="Ivanova N."/>
            <person name="Pagani I."/>
            <person name="Vogl K."/>
            <person name="Liu Z."/>
            <person name="Overmann J."/>
            <person name="Frigaard N.-U."/>
            <person name="Bryant D."/>
            <person name="Woyke T."/>
        </authorList>
    </citation>
    <scope>NUCLEOTIDE SEQUENCE [LARGE SCALE GENOMIC DNA]</scope>
    <source>
        <strain evidence="1 2">970</strain>
    </source>
</reference>